<reference evidence="2 3" key="1">
    <citation type="submission" date="2020-08" db="EMBL/GenBank/DDBJ databases">
        <title>Genomic Encyclopedia of Type Strains, Phase III (KMG-III): the genomes of soil and plant-associated and newly described type strains.</title>
        <authorList>
            <person name="Whitman W."/>
        </authorList>
    </citation>
    <scope>NUCLEOTIDE SEQUENCE [LARGE SCALE GENOMIC DNA]</scope>
    <source>
        <strain evidence="2 3">CECT 8075</strain>
    </source>
</reference>
<dbReference type="InterPro" id="IPR010982">
    <property type="entry name" value="Lambda_DNA-bd_dom_sf"/>
</dbReference>
<dbReference type="EMBL" id="JACHXU010000011">
    <property type="protein sequence ID" value="MBB3207489.1"/>
    <property type="molecule type" value="Genomic_DNA"/>
</dbReference>
<dbReference type="SUPFAM" id="SSF47413">
    <property type="entry name" value="lambda repressor-like DNA-binding domains"/>
    <property type="match status" value="1"/>
</dbReference>
<keyword evidence="2" id="KW-0238">DNA-binding</keyword>
<accession>A0A7W5H6I0</accession>
<evidence type="ECO:0000313" key="2">
    <source>
        <dbReference type="EMBL" id="MBB3207489.1"/>
    </source>
</evidence>
<evidence type="ECO:0000259" key="1">
    <source>
        <dbReference type="PROSITE" id="PS50943"/>
    </source>
</evidence>
<dbReference type="Proteomes" id="UP000536179">
    <property type="component" value="Unassembled WGS sequence"/>
</dbReference>
<gene>
    <name evidence="2" type="ORF">FHS27_003314</name>
</gene>
<sequence>MSKLKQRLEATKRGRHYCETKFILEVTDALADCLEDSGVKKKDLASKLGLTRGRISQLFSGEKNLTLRTLAGILWASGKRGRLVIEDMDQDSDEFHPLNQCIYNASSCTRYTFKTDASYCESNIST</sequence>
<protein>
    <submittedName>
        <fullName evidence="2">Putative XRE-type DNA-binding protein</fullName>
    </submittedName>
</protein>
<keyword evidence="3" id="KW-1185">Reference proteome</keyword>
<comment type="caution">
    <text evidence="2">The sequence shown here is derived from an EMBL/GenBank/DDBJ whole genome shotgun (WGS) entry which is preliminary data.</text>
</comment>
<feature type="domain" description="HTH cro/C1-type" evidence="1">
    <location>
        <begin position="42"/>
        <end position="70"/>
    </location>
</feature>
<dbReference type="AlphaFoldDB" id="A0A7W5H6I0"/>
<evidence type="ECO:0000313" key="3">
    <source>
        <dbReference type="Proteomes" id="UP000536179"/>
    </source>
</evidence>
<organism evidence="2 3">
    <name type="scientific">Aporhodopirellula rubra</name>
    <dbReference type="NCBI Taxonomy" id="980271"/>
    <lineage>
        <taxon>Bacteria</taxon>
        <taxon>Pseudomonadati</taxon>
        <taxon>Planctomycetota</taxon>
        <taxon>Planctomycetia</taxon>
        <taxon>Pirellulales</taxon>
        <taxon>Pirellulaceae</taxon>
        <taxon>Aporhodopirellula</taxon>
    </lineage>
</organism>
<dbReference type="Pfam" id="PF01381">
    <property type="entry name" value="HTH_3"/>
    <property type="match status" value="1"/>
</dbReference>
<dbReference type="RefSeq" id="WP_184305831.1">
    <property type="nucleotide sequence ID" value="NZ_JACHXU010000011.1"/>
</dbReference>
<dbReference type="InterPro" id="IPR001387">
    <property type="entry name" value="Cro/C1-type_HTH"/>
</dbReference>
<dbReference type="PROSITE" id="PS50943">
    <property type="entry name" value="HTH_CROC1"/>
    <property type="match status" value="1"/>
</dbReference>
<proteinExistence type="predicted"/>
<dbReference type="CDD" id="cd00093">
    <property type="entry name" value="HTH_XRE"/>
    <property type="match status" value="1"/>
</dbReference>
<name>A0A7W5H6I0_9BACT</name>
<dbReference type="GO" id="GO:0003677">
    <property type="term" value="F:DNA binding"/>
    <property type="evidence" value="ECO:0007669"/>
    <property type="project" value="UniProtKB-KW"/>
</dbReference>
<dbReference type="Gene3D" id="1.10.260.40">
    <property type="entry name" value="lambda repressor-like DNA-binding domains"/>
    <property type="match status" value="1"/>
</dbReference>